<protein>
    <submittedName>
        <fullName evidence="2">(spotted green pufferfish) hypothetical protein</fullName>
    </submittedName>
</protein>
<feature type="compositionally biased region" description="Basic and acidic residues" evidence="1">
    <location>
        <begin position="30"/>
        <end position="44"/>
    </location>
</feature>
<name>Q4RN93_TETNG</name>
<dbReference type="AlphaFoldDB" id="Q4RN93"/>
<evidence type="ECO:0000256" key="1">
    <source>
        <dbReference type="SAM" id="MobiDB-lite"/>
    </source>
</evidence>
<reference evidence="2" key="1">
    <citation type="journal article" date="2004" name="Nature">
        <title>Genome duplication in the teleost fish Tetraodon nigroviridis reveals the early vertebrate proto-karyotype.</title>
        <authorList>
            <person name="Jaillon O."/>
            <person name="Aury J.-M."/>
            <person name="Brunet F."/>
            <person name="Petit J.-L."/>
            <person name="Stange-Thomann N."/>
            <person name="Mauceli E."/>
            <person name="Bouneau L."/>
            <person name="Fischer C."/>
            <person name="Ozouf-Costaz C."/>
            <person name="Bernot A."/>
            <person name="Nicaud S."/>
            <person name="Jaffe D."/>
            <person name="Fisher S."/>
            <person name="Lutfalla G."/>
            <person name="Dossat C."/>
            <person name="Segurens B."/>
            <person name="Dasilva C."/>
            <person name="Salanoubat M."/>
            <person name="Levy M."/>
            <person name="Boudet N."/>
            <person name="Castellano S."/>
            <person name="Anthouard V."/>
            <person name="Jubin C."/>
            <person name="Castelli V."/>
            <person name="Katinka M."/>
            <person name="Vacherie B."/>
            <person name="Biemont C."/>
            <person name="Skalli Z."/>
            <person name="Cattolico L."/>
            <person name="Poulain J."/>
            <person name="De Berardinis V."/>
            <person name="Cruaud C."/>
            <person name="Duprat S."/>
            <person name="Brottier P."/>
            <person name="Coutanceau J.-P."/>
            <person name="Gouzy J."/>
            <person name="Parra G."/>
            <person name="Lardier G."/>
            <person name="Chapple C."/>
            <person name="McKernan K.J."/>
            <person name="McEwan P."/>
            <person name="Bosak S."/>
            <person name="Kellis M."/>
            <person name="Volff J.-N."/>
            <person name="Guigo R."/>
            <person name="Zody M.C."/>
            <person name="Mesirov J."/>
            <person name="Lindblad-Toh K."/>
            <person name="Birren B."/>
            <person name="Nusbaum C."/>
            <person name="Kahn D."/>
            <person name="Robinson-Rechavi M."/>
            <person name="Laudet V."/>
            <person name="Schachter V."/>
            <person name="Quetier F."/>
            <person name="Saurin W."/>
            <person name="Scarpelli C."/>
            <person name="Wincker P."/>
            <person name="Lander E.S."/>
            <person name="Weissenbach J."/>
            <person name="Roest Crollius H."/>
        </authorList>
    </citation>
    <scope>NUCLEOTIDE SEQUENCE [LARGE SCALE GENOMIC DNA]</scope>
</reference>
<reference evidence="2" key="2">
    <citation type="submission" date="2004-02" db="EMBL/GenBank/DDBJ databases">
        <authorList>
            <consortium name="Genoscope"/>
            <consortium name="Whitehead Institute Centre for Genome Research"/>
        </authorList>
    </citation>
    <scope>NUCLEOTIDE SEQUENCE</scope>
</reference>
<proteinExistence type="predicted"/>
<gene>
    <name evidence="2" type="ORF">GSTENG00031666001</name>
</gene>
<comment type="caution">
    <text evidence="2">The sequence shown here is derived from an EMBL/GenBank/DDBJ whole genome shotgun (WGS) entry which is preliminary data.</text>
</comment>
<feature type="region of interest" description="Disordered" evidence="1">
    <location>
        <begin position="15"/>
        <end position="54"/>
    </location>
</feature>
<evidence type="ECO:0000313" key="2">
    <source>
        <dbReference type="EMBL" id="CAG10139.1"/>
    </source>
</evidence>
<dbReference type="EMBL" id="CAAE01015015">
    <property type="protein sequence ID" value="CAG10139.1"/>
    <property type="molecule type" value="Genomic_DNA"/>
</dbReference>
<accession>Q4RN93</accession>
<dbReference type="KEGG" id="tng:GSTEN00031666G001"/>
<organism evidence="2">
    <name type="scientific">Tetraodon nigroviridis</name>
    <name type="common">Spotted green pufferfish</name>
    <name type="synonym">Chelonodon nigroviridis</name>
    <dbReference type="NCBI Taxonomy" id="99883"/>
    <lineage>
        <taxon>Eukaryota</taxon>
        <taxon>Metazoa</taxon>
        <taxon>Chordata</taxon>
        <taxon>Craniata</taxon>
        <taxon>Vertebrata</taxon>
        <taxon>Euteleostomi</taxon>
        <taxon>Actinopterygii</taxon>
        <taxon>Neopterygii</taxon>
        <taxon>Teleostei</taxon>
        <taxon>Neoteleostei</taxon>
        <taxon>Acanthomorphata</taxon>
        <taxon>Eupercaria</taxon>
        <taxon>Tetraodontiformes</taxon>
        <taxon>Tetradontoidea</taxon>
        <taxon>Tetraodontidae</taxon>
        <taxon>Tetraodon</taxon>
    </lineage>
</organism>
<sequence>MAHCVSIQGGWRGQITHKPVAASDGGTSSETERGKGNERGECSRKGLHVLPIDL</sequence>